<comment type="caution">
    <text evidence="2">The sequence shown here is derived from an EMBL/GenBank/DDBJ whole genome shotgun (WGS) entry which is preliminary data.</text>
</comment>
<protein>
    <recommendedName>
        <fullName evidence="4">HAT C-terminal dimerisation domain-containing protein</fullName>
    </recommendedName>
</protein>
<evidence type="ECO:0000313" key="2">
    <source>
        <dbReference type="EMBL" id="KAA1098992.1"/>
    </source>
</evidence>
<feature type="compositionally biased region" description="Gly residues" evidence="1">
    <location>
        <begin position="260"/>
        <end position="280"/>
    </location>
</feature>
<dbReference type="AlphaFoldDB" id="A0A5B0PE46"/>
<dbReference type="Proteomes" id="UP000325313">
    <property type="component" value="Unassembled WGS sequence"/>
</dbReference>
<evidence type="ECO:0000313" key="3">
    <source>
        <dbReference type="Proteomes" id="UP000325313"/>
    </source>
</evidence>
<feature type="region of interest" description="Disordered" evidence="1">
    <location>
        <begin position="210"/>
        <end position="280"/>
    </location>
</feature>
<feature type="region of interest" description="Disordered" evidence="1">
    <location>
        <begin position="101"/>
        <end position="121"/>
    </location>
</feature>
<accession>A0A5B0PE46</accession>
<sequence>MEGDGPSCSMVLYKYSCLIDTLDHLKVACQGGLLEAMFEPMRTKAIKYRDLALKCEPILMATMLHPAWRLLLFANKFQSHHTVAQALLLKKFKERQAILGPPTAPTAKEAPSPIDPEDEGYNFYPSNPGTDDGEDELNRYHKVKYSLGIKGNILAWWKHAELTLHRQAEESGGALVESLAFRGAGKRRKVNRMHKVLKSLLRGVRASADAGDHGRLRNGGSGYTAEGLQGAGSTEGRKRGSERTRGGSGGGRPDLRAAGGVPGPTGVGGVTRGVRGGDSG</sequence>
<name>A0A5B0PE46_PUCGR</name>
<reference evidence="2 3" key="1">
    <citation type="submission" date="2019-05" db="EMBL/GenBank/DDBJ databases">
        <title>Emergence of the Ug99 lineage of the wheat stem rust pathogen through somatic hybridization.</title>
        <authorList>
            <person name="Li F."/>
            <person name="Upadhyaya N.M."/>
            <person name="Sperschneider J."/>
            <person name="Matny O."/>
            <person name="Nguyen-Phuc H."/>
            <person name="Mago R."/>
            <person name="Raley C."/>
            <person name="Miller M.E."/>
            <person name="Silverstein K.A.T."/>
            <person name="Henningsen E."/>
            <person name="Hirsch C.D."/>
            <person name="Visser B."/>
            <person name="Pretorius Z.A."/>
            <person name="Steffenson B.J."/>
            <person name="Schwessinger B."/>
            <person name="Dodds P.N."/>
            <person name="Figueroa M."/>
        </authorList>
    </citation>
    <scope>NUCLEOTIDE SEQUENCE [LARGE SCALE GENOMIC DNA]</scope>
    <source>
        <strain evidence="2 3">Ug99</strain>
    </source>
</reference>
<evidence type="ECO:0008006" key="4">
    <source>
        <dbReference type="Google" id="ProtNLM"/>
    </source>
</evidence>
<evidence type="ECO:0000256" key="1">
    <source>
        <dbReference type="SAM" id="MobiDB-lite"/>
    </source>
</evidence>
<feature type="compositionally biased region" description="Basic and acidic residues" evidence="1">
    <location>
        <begin position="235"/>
        <end position="245"/>
    </location>
</feature>
<dbReference type="EMBL" id="VDEP01000344">
    <property type="protein sequence ID" value="KAA1098992.1"/>
    <property type="molecule type" value="Genomic_DNA"/>
</dbReference>
<gene>
    <name evidence="2" type="ORF">PGTUg99_013902</name>
</gene>
<proteinExistence type="predicted"/>
<organism evidence="2 3">
    <name type="scientific">Puccinia graminis f. sp. tritici</name>
    <dbReference type="NCBI Taxonomy" id="56615"/>
    <lineage>
        <taxon>Eukaryota</taxon>
        <taxon>Fungi</taxon>
        <taxon>Dikarya</taxon>
        <taxon>Basidiomycota</taxon>
        <taxon>Pucciniomycotina</taxon>
        <taxon>Pucciniomycetes</taxon>
        <taxon>Pucciniales</taxon>
        <taxon>Pucciniaceae</taxon>
        <taxon>Puccinia</taxon>
    </lineage>
</organism>